<feature type="compositionally biased region" description="Basic and acidic residues" evidence="1">
    <location>
        <begin position="128"/>
        <end position="140"/>
    </location>
</feature>
<keyword evidence="3" id="KW-1185">Reference proteome</keyword>
<feature type="region of interest" description="Disordered" evidence="1">
    <location>
        <begin position="1"/>
        <end position="26"/>
    </location>
</feature>
<evidence type="ECO:0000313" key="2">
    <source>
        <dbReference type="EMBL" id="KAG5914770.1"/>
    </source>
</evidence>
<organism evidence="2 3">
    <name type="scientific">Claviceps africana</name>
    <dbReference type="NCBI Taxonomy" id="83212"/>
    <lineage>
        <taxon>Eukaryota</taxon>
        <taxon>Fungi</taxon>
        <taxon>Dikarya</taxon>
        <taxon>Ascomycota</taxon>
        <taxon>Pezizomycotina</taxon>
        <taxon>Sordariomycetes</taxon>
        <taxon>Hypocreomycetidae</taxon>
        <taxon>Hypocreales</taxon>
        <taxon>Clavicipitaceae</taxon>
        <taxon>Claviceps</taxon>
    </lineage>
</organism>
<reference evidence="2" key="1">
    <citation type="journal article" date="2020" name="bioRxiv">
        <title>Whole genome comparisons of ergot fungi reveals the divergence and evolution of species within the genus Claviceps are the result of varying mechanisms driving genome evolution and host range expansion.</title>
        <authorList>
            <person name="Wyka S.A."/>
            <person name="Mondo S.J."/>
            <person name="Liu M."/>
            <person name="Dettman J."/>
            <person name="Nalam V."/>
            <person name="Broders K.D."/>
        </authorList>
    </citation>
    <scope>NUCLEOTIDE SEQUENCE</scope>
    <source>
        <strain evidence="2">CCC 489</strain>
    </source>
</reference>
<protein>
    <submittedName>
        <fullName evidence="2">Uncharacterized protein</fullName>
    </submittedName>
</protein>
<proteinExistence type="predicted"/>
<gene>
    <name evidence="2" type="ORF">E4U42_000308</name>
</gene>
<dbReference type="AlphaFoldDB" id="A0A8K0J0D7"/>
<comment type="caution">
    <text evidence="2">The sequence shown here is derived from an EMBL/GenBank/DDBJ whole genome shotgun (WGS) entry which is preliminary data.</text>
</comment>
<sequence>MHGNCIKGHCTSPAGHDRPAGTGAASHYASRYPRDARHAVAAGRICYFDPTNPYYGTFSPRYARPRPSPGIHHARSVPGPHRRRSSAITTPPAPPLLVGVGLDLGPYPAHLTHPQPMSSGPRHPGMPWERHKCRPLDKARQSGHRSTRHL</sequence>
<feature type="compositionally biased region" description="Basic residues" evidence="1">
    <location>
        <begin position="141"/>
        <end position="150"/>
    </location>
</feature>
<feature type="region of interest" description="Disordered" evidence="1">
    <location>
        <begin position="59"/>
        <end position="95"/>
    </location>
</feature>
<feature type="region of interest" description="Disordered" evidence="1">
    <location>
        <begin position="109"/>
        <end position="150"/>
    </location>
</feature>
<dbReference type="EMBL" id="SRPY01001068">
    <property type="protein sequence ID" value="KAG5914770.1"/>
    <property type="molecule type" value="Genomic_DNA"/>
</dbReference>
<accession>A0A8K0J0D7</accession>
<name>A0A8K0J0D7_9HYPO</name>
<evidence type="ECO:0000313" key="3">
    <source>
        <dbReference type="Proteomes" id="UP000811619"/>
    </source>
</evidence>
<evidence type="ECO:0000256" key="1">
    <source>
        <dbReference type="SAM" id="MobiDB-lite"/>
    </source>
</evidence>
<dbReference type="Proteomes" id="UP000811619">
    <property type="component" value="Unassembled WGS sequence"/>
</dbReference>
<feature type="compositionally biased region" description="Basic residues" evidence="1">
    <location>
        <begin position="72"/>
        <end position="85"/>
    </location>
</feature>